<evidence type="ECO:0000313" key="2">
    <source>
        <dbReference type="Proteomes" id="UP000249557"/>
    </source>
</evidence>
<protein>
    <submittedName>
        <fullName evidence="1">Uncharacterized protein</fullName>
    </submittedName>
</protein>
<proteinExistence type="predicted"/>
<comment type="caution">
    <text evidence="1">The sequence shown here is derived from an EMBL/GenBank/DDBJ whole genome shotgun (WGS) entry which is preliminary data.</text>
</comment>
<name>A0A2W5BZV5_9BACT</name>
<gene>
    <name evidence="1" type="ORF">DI626_04385</name>
</gene>
<reference evidence="1 2" key="1">
    <citation type="submission" date="2017-08" db="EMBL/GenBank/DDBJ databases">
        <title>Infants hospitalized years apart are colonized by the same room-sourced microbial strains.</title>
        <authorList>
            <person name="Brooks B."/>
            <person name="Olm M.R."/>
            <person name="Firek B.A."/>
            <person name="Baker R."/>
            <person name="Thomas B.C."/>
            <person name="Morowitz M.J."/>
            <person name="Banfield J.F."/>
        </authorList>
    </citation>
    <scope>NUCLEOTIDE SEQUENCE [LARGE SCALE GENOMIC DNA]</scope>
    <source>
        <strain evidence="1">S2_018_000_R2_104</strain>
    </source>
</reference>
<dbReference type="EMBL" id="QFNK01000065">
    <property type="protein sequence ID" value="PZO87278.1"/>
    <property type="molecule type" value="Genomic_DNA"/>
</dbReference>
<dbReference type="Proteomes" id="UP000249557">
    <property type="component" value="Unassembled WGS sequence"/>
</dbReference>
<accession>A0A2W5BZV5</accession>
<organism evidence="1 2">
    <name type="scientific">Micavibrio aeruginosavorus</name>
    <dbReference type="NCBI Taxonomy" id="349221"/>
    <lineage>
        <taxon>Bacteria</taxon>
        <taxon>Pseudomonadati</taxon>
        <taxon>Bdellovibrionota</taxon>
        <taxon>Bdellovibrionia</taxon>
        <taxon>Bdellovibrionales</taxon>
        <taxon>Pseudobdellovibrionaceae</taxon>
        <taxon>Micavibrio</taxon>
    </lineage>
</organism>
<dbReference type="AlphaFoldDB" id="A0A2W5BZV5"/>
<evidence type="ECO:0000313" key="1">
    <source>
        <dbReference type="EMBL" id="PZO87278.1"/>
    </source>
</evidence>
<sequence>MSQGKIETDIDLEAEFRELLEYQKNLIARQNEGPLGKAAFLAQCSAEEISDNAVHNTLQMASWAQIQILRLR</sequence>